<dbReference type="CDD" id="cd01301">
    <property type="entry name" value="rDP_like"/>
    <property type="match status" value="1"/>
</dbReference>
<comment type="caution">
    <text evidence="1">The sequence shown here is derived from an EMBL/GenBank/DDBJ whole genome shotgun (WGS) entry which is preliminary data.</text>
</comment>
<accession>A0A6I2M8L0</accession>
<organism evidence="1 2">
    <name type="scientific">Metabacillus idriensis</name>
    <dbReference type="NCBI Taxonomy" id="324768"/>
    <lineage>
        <taxon>Bacteria</taxon>
        <taxon>Bacillati</taxon>
        <taxon>Bacillota</taxon>
        <taxon>Bacilli</taxon>
        <taxon>Bacillales</taxon>
        <taxon>Bacillaceae</taxon>
        <taxon>Metabacillus</taxon>
    </lineage>
</organism>
<dbReference type="AlphaFoldDB" id="A0A6I2M8L0"/>
<reference evidence="1 2" key="1">
    <citation type="submission" date="2019-11" db="EMBL/GenBank/DDBJ databases">
        <title>Bacillus idriensis genome.</title>
        <authorList>
            <person name="Konopka E.N."/>
            <person name="Newman J.D."/>
        </authorList>
    </citation>
    <scope>NUCLEOTIDE SEQUENCE [LARGE SCALE GENOMIC DNA]</scope>
    <source>
        <strain evidence="1 2">DSM 19097</strain>
    </source>
</reference>
<dbReference type="GO" id="GO:0070573">
    <property type="term" value="F:metallodipeptidase activity"/>
    <property type="evidence" value="ECO:0007669"/>
    <property type="project" value="InterPro"/>
</dbReference>
<dbReference type="PANTHER" id="PTHR10443">
    <property type="entry name" value="MICROSOMAL DIPEPTIDASE"/>
    <property type="match status" value="1"/>
</dbReference>
<name>A0A6I2M8L0_9BACI</name>
<evidence type="ECO:0000313" key="1">
    <source>
        <dbReference type="EMBL" id="MRX53747.1"/>
    </source>
</evidence>
<dbReference type="Gene3D" id="3.20.20.140">
    <property type="entry name" value="Metal-dependent hydrolases"/>
    <property type="match status" value="1"/>
</dbReference>
<dbReference type="InterPro" id="IPR032466">
    <property type="entry name" value="Metal_Hydrolase"/>
</dbReference>
<dbReference type="SUPFAM" id="SSF51556">
    <property type="entry name" value="Metallo-dependent hydrolases"/>
    <property type="match status" value="1"/>
</dbReference>
<dbReference type="Pfam" id="PF01244">
    <property type="entry name" value="Peptidase_M19"/>
    <property type="match status" value="1"/>
</dbReference>
<protein>
    <submittedName>
        <fullName evidence="1">Membrane dipeptidase</fullName>
    </submittedName>
</protein>
<evidence type="ECO:0000313" key="2">
    <source>
        <dbReference type="Proteomes" id="UP000441585"/>
    </source>
</evidence>
<dbReference type="Proteomes" id="UP000441585">
    <property type="component" value="Unassembled WGS sequence"/>
</dbReference>
<dbReference type="GO" id="GO:0006508">
    <property type="term" value="P:proteolysis"/>
    <property type="evidence" value="ECO:0007669"/>
    <property type="project" value="InterPro"/>
</dbReference>
<dbReference type="EMBL" id="WKKF01000001">
    <property type="protein sequence ID" value="MRX53747.1"/>
    <property type="molecule type" value="Genomic_DNA"/>
</dbReference>
<dbReference type="RefSeq" id="WP_070877323.1">
    <property type="nucleotide sequence ID" value="NZ_CAJFZX010000003.1"/>
</dbReference>
<dbReference type="InterPro" id="IPR008257">
    <property type="entry name" value="Pept_M19"/>
</dbReference>
<sequence length="305" mass="34645">MRIFDAHCDLLYQLWRRPEISEWNDLNLHVTIEKLFQFGAKVQCFAIFIPVEVTNKLEAAFAQASIFFNRIINGYEKMIHIRTKQDLLALKDDEIGAILTLEGCEPIGHDLSLLSIFQQLGVRSAGLTWNFANLLADGALETRNAGLSFYGRHVVEKLNHYHMWTDISHLSERSFWDVIQLADYPIASHSNSYALCPHPRNLRDDQIKAIVAKKGLIGITFVPQFTSSGPQASMKHLLNHLDYVCGLAGENAVGLGSDFDGIDETIEGLEGYEQYPYLLNTLLKHYSESQVEKFMYKNFAESIPF</sequence>
<proteinExistence type="predicted"/>
<keyword evidence="2" id="KW-1185">Reference proteome</keyword>
<dbReference type="PANTHER" id="PTHR10443:SF12">
    <property type="entry name" value="DIPEPTIDASE"/>
    <property type="match status" value="1"/>
</dbReference>
<gene>
    <name evidence="1" type="ORF">GJU41_07155</name>
</gene>
<dbReference type="PROSITE" id="PS51365">
    <property type="entry name" value="RENAL_DIPEPTIDASE_2"/>
    <property type="match status" value="1"/>
</dbReference>